<dbReference type="Ensembl" id="ENSCLAT00000001444.1">
    <property type="protein sequence ID" value="ENSCLAP00000001402.1"/>
    <property type="gene ID" value="ENSCLAG00000001062.1"/>
</dbReference>
<dbReference type="OMA" id="NNDPLWC"/>
<organism evidence="4 5">
    <name type="scientific">Chinchilla lanigera</name>
    <name type="common">Long-tailed chinchilla</name>
    <name type="synonym">Chinchilla villidera</name>
    <dbReference type="NCBI Taxonomy" id="34839"/>
    <lineage>
        <taxon>Eukaryota</taxon>
        <taxon>Metazoa</taxon>
        <taxon>Chordata</taxon>
        <taxon>Craniata</taxon>
        <taxon>Vertebrata</taxon>
        <taxon>Euteleostomi</taxon>
        <taxon>Mammalia</taxon>
        <taxon>Eutheria</taxon>
        <taxon>Euarchontoglires</taxon>
        <taxon>Glires</taxon>
        <taxon>Rodentia</taxon>
        <taxon>Hystricomorpha</taxon>
        <taxon>Chinchillidae</taxon>
        <taxon>Chinchilla</taxon>
    </lineage>
</organism>
<feature type="compositionally biased region" description="Polar residues" evidence="2">
    <location>
        <begin position="458"/>
        <end position="468"/>
    </location>
</feature>
<feature type="compositionally biased region" description="Low complexity" evidence="2">
    <location>
        <begin position="503"/>
        <end position="531"/>
    </location>
</feature>
<keyword evidence="5" id="KW-1185">Reference proteome</keyword>
<feature type="compositionally biased region" description="Low complexity" evidence="2">
    <location>
        <begin position="672"/>
        <end position="682"/>
    </location>
</feature>
<feature type="region of interest" description="Disordered" evidence="2">
    <location>
        <begin position="669"/>
        <end position="700"/>
    </location>
</feature>
<feature type="region of interest" description="Disordered" evidence="2">
    <location>
        <begin position="808"/>
        <end position="835"/>
    </location>
</feature>
<evidence type="ECO:0000256" key="2">
    <source>
        <dbReference type="SAM" id="MobiDB-lite"/>
    </source>
</evidence>
<feature type="compositionally biased region" description="Polar residues" evidence="2">
    <location>
        <begin position="563"/>
        <end position="573"/>
    </location>
</feature>
<evidence type="ECO:0000259" key="3">
    <source>
        <dbReference type="Pfam" id="PF12090"/>
    </source>
</evidence>
<protein>
    <recommendedName>
        <fullName evidence="3">Spt20-like SEP domain-containing protein</fullName>
    </recommendedName>
</protein>
<dbReference type="Proteomes" id="UP000694398">
    <property type="component" value="Unassembled WGS sequence"/>
</dbReference>
<dbReference type="GO" id="GO:0000124">
    <property type="term" value="C:SAGA complex"/>
    <property type="evidence" value="ECO:0007669"/>
    <property type="project" value="InterPro"/>
</dbReference>
<dbReference type="PANTHER" id="PTHR13526:SF17">
    <property type="entry name" value="TRANSCRIPTION FACTOR SPT20 HOMOLOG-LIKE 1"/>
    <property type="match status" value="1"/>
</dbReference>
<dbReference type="Pfam" id="PF12090">
    <property type="entry name" value="Spt20_SEP"/>
    <property type="match status" value="1"/>
</dbReference>
<feature type="domain" description="Spt20-like SEP" evidence="3">
    <location>
        <begin position="108"/>
        <end position="255"/>
    </location>
</feature>
<evidence type="ECO:0000313" key="5">
    <source>
        <dbReference type="Proteomes" id="UP000694398"/>
    </source>
</evidence>
<dbReference type="InterPro" id="IPR021950">
    <property type="entry name" value="Spt20"/>
</dbReference>
<reference evidence="4" key="2">
    <citation type="submission" date="2025-09" db="UniProtKB">
        <authorList>
            <consortium name="Ensembl"/>
        </authorList>
    </citation>
    <scope>IDENTIFICATION</scope>
</reference>
<comment type="similarity">
    <text evidence="1">Belongs to the SPT20 family.</text>
</comment>
<feature type="region of interest" description="Disordered" evidence="2">
    <location>
        <begin position="451"/>
        <end position="573"/>
    </location>
</feature>
<dbReference type="GO" id="GO:0003712">
    <property type="term" value="F:transcription coregulator activity"/>
    <property type="evidence" value="ECO:0007669"/>
    <property type="project" value="InterPro"/>
</dbReference>
<dbReference type="InterPro" id="IPR046468">
    <property type="entry name" value="Spt20-like_SEP"/>
</dbReference>
<feature type="compositionally biased region" description="Polar residues" evidence="2">
    <location>
        <begin position="690"/>
        <end position="700"/>
    </location>
</feature>
<dbReference type="AlphaFoldDB" id="A0A8C2YIM3"/>
<feature type="compositionally biased region" description="Polar residues" evidence="2">
    <location>
        <begin position="485"/>
        <end position="498"/>
    </location>
</feature>
<evidence type="ECO:0000256" key="1">
    <source>
        <dbReference type="ARBA" id="ARBA00009112"/>
    </source>
</evidence>
<name>A0A8C2YIM3_CHILA</name>
<reference evidence="4" key="1">
    <citation type="submission" date="2025-08" db="UniProtKB">
        <authorList>
            <consortium name="Ensembl"/>
        </authorList>
    </citation>
    <scope>IDENTIFICATION</scope>
</reference>
<accession>A0A8C2YIM3</accession>
<evidence type="ECO:0000313" key="4">
    <source>
        <dbReference type="Ensembl" id="ENSCLAP00000001402.1"/>
    </source>
</evidence>
<sequence length="835" mass="89829">MQCAGATRESRKVFSDPRFVRTFPLTGPGCLTMPGRYALEQALDRAEEVISEAQQRPPARRVPLVDEKSLHDKLYGIYVEEFGKEPEATEELTTSVKLLEKLVSRESLPCLVFSLYPGDQGYSVVLDDKSASFSETIALPYEQGKLLEYLDAQQLPPVLLDVLGTSQVNLFHSGCIVAEIRDYRQCEGPGSPAYRSRHVLLRASMQTLVCDVEAVARENPGWSQQDKLSLESQLILATSEPVCLDSSVAIAHTANRLLFNMQKMNTAPMQQCFKRPASPCLSLQEQSSLHASHPASRVLTACKKRKERKLNPEYNLKITEENYVDSWKQRPCNLTVPSEIDVHKYAKGNQSVQPGNELLTFCSPLVPEDDLVLDPEAGSQLWETNPSVLMSNNDPLWCDMIDPPKFPILKRHKHPTHTSTGDHSGGLTAGSKTDAVKAVSTCQNSVQSEGNCAGKMVQGSSTSTNMGPPSSKAKTEAKTETKWTVTSVAKESSVSKTAVKQRAPTITITSSSGPSSSVPDPSAGPVNSSQKSPPPAPQPGSLSQKFPVSLKGVNTVPPVQPHASHSQGALVTQNPARSTSLKVIHVTGPGQRAQILVSGSNSTVCISTGAPAAKGTQPSGLLPLKIEQPSAGSGGKQPSSQPGLQIILHNRAGLLPLTIIQVPPGPVILRTQPQAQPQQPQHLPQPPSQTHVHQLTPQPQLQKATTILLTQRSPQVSVQGLSSQQRALPAQQDLVINHAGERHFVKPQATVLGQHGSGQQRPGQSFSLQKVQVPPATQQQLGVHGQVQSHQVKHQQCPASVATVATETTCTPQRGHTACPPKGSTNRGPPATPKP</sequence>
<dbReference type="GO" id="GO:0006357">
    <property type="term" value="P:regulation of transcription by RNA polymerase II"/>
    <property type="evidence" value="ECO:0007669"/>
    <property type="project" value="TreeGrafter"/>
</dbReference>
<dbReference type="GeneTree" id="ENSGT00390000013549"/>
<dbReference type="PANTHER" id="PTHR13526">
    <property type="entry name" value="TRANSCRIPTION FACTOR SPT20 HOMOLOG"/>
    <property type="match status" value="1"/>
</dbReference>
<proteinExistence type="inferred from homology"/>